<feature type="transmembrane region" description="Helical" evidence="5">
    <location>
        <begin position="152"/>
        <end position="172"/>
    </location>
</feature>
<keyword evidence="2 5" id="KW-0812">Transmembrane</keyword>
<sequence length="457" mass="49529">MHDPEEGTKAWEVDPENPRNWSGGRKWAMAGCVSFYTFVSPLASSMMAPALPEIAVGYHITNTTVIGLTLSIFLLAYALGPLVLAPLSEIYGRTWVLHISNLVFLIFTIACAVAPNTASLIIFRFIAGLGGSAPLAIGAGSITDLFAEDGRAAAMGIFTLGPLIGPVVGPVAGGFVTQNLSYHWIFWIIAILAGAASVVAIPILKETYAPVILRRRAKKMGKEVKSPHSLGEILWLNLTRPMTLLTRSFICFVFSLYMAVIYGIMYLLFVTFPLLYAKVYGWKAGVAGLAYLGPGVGFLIGVMFAGRTMDNIYAKLKERNNGVGQPEFRIPVMFVGSLLVPIGLFWYGWTADKALHWILPVIGSGIFGAGMMMCFLPIQVYLVDTFTYAASAVAAATLLRSLFGFVFPLFAERIFETLGVGGGYSLVAGISIVLGWPFPVWIYFKGAAMRARSDLTR</sequence>
<comment type="subcellular location">
    <subcellularLocation>
        <location evidence="1">Membrane</location>
        <topology evidence="1">Multi-pass membrane protein</topology>
    </subcellularLocation>
</comment>
<feature type="transmembrane region" description="Helical" evidence="5">
    <location>
        <begin position="355"/>
        <end position="376"/>
    </location>
</feature>
<dbReference type="SUPFAM" id="SSF103473">
    <property type="entry name" value="MFS general substrate transporter"/>
    <property type="match status" value="1"/>
</dbReference>
<reference evidence="7 8" key="1">
    <citation type="submission" date="2014-04" db="EMBL/GenBank/DDBJ databases">
        <authorList>
            <consortium name="DOE Joint Genome Institute"/>
            <person name="Kuo A."/>
            <person name="Girlanda M."/>
            <person name="Perotto S."/>
            <person name="Kohler A."/>
            <person name="Nagy L.G."/>
            <person name="Floudas D."/>
            <person name="Copeland A."/>
            <person name="Barry K.W."/>
            <person name="Cichocki N."/>
            <person name="Veneault-Fourrey C."/>
            <person name="LaButti K."/>
            <person name="Lindquist E.A."/>
            <person name="Lipzen A."/>
            <person name="Lundell T."/>
            <person name="Morin E."/>
            <person name="Murat C."/>
            <person name="Sun H."/>
            <person name="Tunlid A."/>
            <person name="Henrissat B."/>
            <person name="Grigoriev I.V."/>
            <person name="Hibbett D.S."/>
            <person name="Martin F."/>
            <person name="Nordberg H.P."/>
            <person name="Cantor M.N."/>
            <person name="Hua S.X."/>
        </authorList>
    </citation>
    <scope>NUCLEOTIDE SEQUENCE [LARGE SCALE GENOMIC DNA]</scope>
    <source>
        <strain evidence="7 8">MUT 4182</strain>
    </source>
</reference>
<dbReference type="FunFam" id="1.20.1250.20:FF:000011">
    <property type="entry name" value="MFS multidrug transporter, putative"/>
    <property type="match status" value="1"/>
</dbReference>
<evidence type="ECO:0000259" key="6">
    <source>
        <dbReference type="PROSITE" id="PS50850"/>
    </source>
</evidence>
<evidence type="ECO:0000313" key="7">
    <source>
        <dbReference type="EMBL" id="KIO33232.1"/>
    </source>
</evidence>
<dbReference type="Proteomes" id="UP000054248">
    <property type="component" value="Unassembled WGS sequence"/>
</dbReference>
<evidence type="ECO:0000256" key="2">
    <source>
        <dbReference type="ARBA" id="ARBA00022692"/>
    </source>
</evidence>
<keyword evidence="8" id="KW-1185">Reference proteome</keyword>
<dbReference type="Pfam" id="PF07690">
    <property type="entry name" value="MFS_1"/>
    <property type="match status" value="1"/>
</dbReference>
<dbReference type="InterPro" id="IPR011701">
    <property type="entry name" value="MFS"/>
</dbReference>
<dbReference type="PROSITE" id="PS50850">
    <property type="entry name" value="MFS"/>
    <property type="match status" value="1"/>
</dbReference>
<keyword evidence="3 5" id="KW-1133">Transmembrane helix</keyword>
<dbReference type="PANTHER" id="PTHR23502:SF60">
    <property type="entry name" value="MAJOR FACILITATOR SUPERFAMILY (MFS) PROFILE DOMAIN-CONTAINING PROTEIN-RELATED"/>
    <property type="match status" value="1"/>
</dbReference>
<dbReference type="CDD" id="cd17323">
    <property type="entry name" value="MFS_Tpo1_MDR_like"/>
    <property type="match status" value="1"/>
</dbReference>
<organism evidence="7 8">
    <name type="scientific">Tulasnella calospora MUT 4182</name>
    <dbReference type="NCBI Taxonomy" id="1051891"/>
    <lineage>
        <taxon>Eukaryota</taxon>
        <taxon>Fungi</taxon>
        <taxon>Dikarya</taxon>
        <taxon>Basidiomycota</taxon>
        <taxon>Agaricomycotina</taxon>
        <taxon>Agaricomycetes</taxon>
        <taxon>Cantharellales</taxon>
        <taxon>Tulasnellaceae</taxon>
        <taxon>Tulasnella</taxon>
    </lineage>
</organism>
<dbReference type="AlphaFoldDB" id="A0A0C3MHT3"/>
<dbReference type="PANTHER" id="PTHR23502">
    <property type="entry name" value="MAJOR FACILITATOR SUPERFAMILY"/>
    <property type="match status" value="1"/>
</dbReference>
<name>A0A0C3MHT3_9AGAM</name>
<protein>
    <recommendedName>
        <fullName evidence="6">Major facilitator superfamily (MFS) profile domain-containing protein</fullName>
    </recommendedName>
</protein>
<evidence type="ECO:0000313" key="8">
    <source>
        <dbReference type="Proteomes" id="UP000054248"/>
    </source>
</evidence>
<dbReference type="InterPro" id="IPR036259">
    <property type="entry name" value="MFS_trans_sf"/>
</dbReference>
<evidence type="ECO:0000256" key="1">
    <source>
        <dbReference type="ARBA" id="ARBA00004141"/>
    </source>
</evidence>
<feature type="transmembrane region" description="Helical" evidence="5">
    <location>
        <begin position="388"/>
        <end position="411"/>
    </location>
</feature>
<feature type="transmembrane region" description="Helical" evidence="5">
    <location>
        <begin position="249"/>
        <end position="269"/>
    </location>
</feature>
<dbReference type="GO" id="GO:0022857">
    <property type="term" value="F:transmembrane transporter activity"/>
    <property type="evidence" value="ECO:0007669"/>
    <property type="project" value="InterPro"/>
</dbReference>
<gene>
    <name evidence="7" type="ORF">M407DRAFT_65610</name>
</gene>
<reference evidence="8" key="2">
    <citation type="submission" date="2015-01" db="EMBL/GenBank/DDBJ databases">
        <title>Evolutionary Origins and Diversification of the Mycorrhizal Mutualists.</title>
        <authorList>
            <consortium name="DOE Joint Genome Institute"/>
            <consortium name="Mycorrhizal Genomics Consortium"/>
            <person name="Kohler A."/>
            <person name="Kuo A."/>
            <person name="Nagy L.G."/>
            <person name="Floudas D."/>
            <person name="Copeland A."/>
            <person name="Barry K.W."/>
            <person name="Cichocki N."/>
            <person name="Veneault-Fourrey C."/>
            <person name="LaButti K."/>
            <person name="Lindquist E.A."/>
            <person name="Lipzen A."/>
            <person name="Lundell T."/>
            <person name="Morin E."/>
            <person name="Murat C."/>
            <person name="Riley R."/>
            <person name="Ohm R."/>
            <person name="Sun H."/>
            <person name="Tunlid A."/>
            <person name="Henrissat B."/>
            <person name="Grigoriev I.V."/>
            <person name="Hibbett D.S."/>
            <person name="Martin F."/>
        </authorList>
    </citation>
    <scope>NUCLEOTIDE SEQUENCE [LARGE SCALE GENOMIC DNA]</scope>
    <source>
        <strain evidence="8">MUT 4182</strain>
    </source>
</reference>
<evidence type="ECO:0000256" key="4">
    <source>
        <dbReference type="ARBA" id="ARBA00023136"/>
    </source>
</evidence>
<feature type="transmembrane region" description="Helical" evidence="5">
    <location>
        <begin position="121"/>
        <end position="140"/>
    </location>
</feature>
<feature type="transmembrane region" description="Helical" evidence="5">
    <location>
        <begin position="423"/>
        <end position="444"/>
    </location>
</feature>
<keyword evidence="4 5" id="KW-0472">Membrane</keyword>
<dbReference type="OrthoDB" id="6770063at2759"/>
<feature type="transmembrane region" description="Helical" evidence="5">
    <location>
        <begin position="95"/>
        <end position="115"/>
    </location>
</feature>
<dbReference type="STRING" id="1051891.A0A0C3MHT3"/>
<evidence type="ECO:0000256" key="3">
    <source>
        <dbReference type="ARBA" id="ARBA00022989"/>
    </source>
</evidence>
<dbReference type="HOGENOM" id="CLU_008455_1_3_1"/>
<feature type="transmembrane region" description="Helical" evidence="5">
    <location>
        <begin position="27"/>
        <end position="48"/>
    </location>
</feature>
<proteinExistence type="predicted"/>
<dbReference type="GO" id="GO:0005886">
    <property type="term" value="C:plasma membrane"/>
    <property type="evidence" value="ECO:0007669"/>
    <property type="project" value="TreeGrafter"/>
</dbReference>
<evidence type="ECO:0000256" key="5">
    <source>
        <dbReference type="SAM" id="Phobius"/>
    </source>
</evidence>
<accession>A0A0C3MHT3</accession>
<feature type="domain" description="Major facilitator superfamily (MFS) profile" evidence="6">
    <location>
        <begin position="29"/>
        <end position="447"/>
    </location>
</feature>
<feature type="transmembrane region" description="Helical" evidence="5">
    <location>
        <begin position="330"/>
        <end position="349"/>
    </location>
</feature>
<feature type="transmembrane region" description="Helical" evidence="5">
    <location>
        <begin position="184"/>
        <end position="204"/>
    </location>
</feature>
<feature type="transmembrane region" description="Helical" evidence="5">
    <location>
        <begin position="60"/>
        <end position="83"/>
    </location>
</feature>
<feature type="transmembrane region" description="Helical" evidence="5">
    <location>
        <begin position="289"/>
        <end position="309"/>
    </location>
</feature>
<dbReference type="InterPro" id="IPR020846">
    <property type="entry name" value="MFS_dom"/>
</dbReference>
<dbReference type="Gene3D" id="1.20.1250.20">
    <property type="entry name" value="MFS general substrate transporter like domains"/>
    <property type="match status" value="1"/>
</dbReference>
<dbReference type="EMBL" id="KN822949">
    <property type="protein sequence ID" value="KIO33232.1"/>
    <property type="molecule type" value="Genomic_DNA"/>
</dbReference>